<dbReference type="GO" id="GO:0004930">
    <property type="term" value="F:G protein-coupled receptor activity"/>
    <property type="evidence" value="ECO:0007669"/>
    <property type="project" value="UniProtKB-KW"/>
</dbReference>
<evidence type="ECO:0000256" key="2">
    <source>
        <dbReference type="ARBA" id="ARBA00010663"/>
    </source>
</evidence>
<dbReference type="InterPro" id="IPR017452">
    <property type="entry name" value="GPCR_Rhodpsn_7TM"/>
</dbReference>
<evidence type="ECO:0000256" key="3">
    <source>
        <dbReference type="ARBA" id="ARBA00022692"/>
    </source>
</evidence>
<evidence type="ECO:0000259" key="11">
    <source>
        <dbReference type="PROSITE" id="PS50262"/>
    </source>
</evidence>
<evidence type="ECO:0000256" key="4">
    <source>
        <dbReference type="ARBA" id="ARBA00022989"/>
    </source>
</evidence>
<proteinExistence type="inferred from homology"/>
<evidence type="ECO:0000256" key="5">
    <source>
        <dbReference type="ARBA" id="ARBA00023040"/>
    </source>
</evidence>
<keyword evidence="4 10" id="KW-1133">Transmembrane helix</keyword>
<evidence type="ECO:0000256" key="8">
    <source>
        <dbReference type="ARBA" id="ARBA00023170"/>
    </source>
</evidence>
<comment type="similarity">
    <text evidence="2">Belongs to the G-protein coupled receptor 1 family.</text>
</comment>
<keyword evidence="13" id="KW-1185">Reference proteome</keyword>
<feature type="transmembrane region" description="Helical" evidence="10">
    <location>
        <begin position="212"/>
        <end position="233"/>
    </location>
</feature>
<dbReference type="SUPFAM" id="SSF81321">
    <property type="entry name" value="Family A G protein-coupled receptor-like"/>
    <property type="match status" value="1"/>
</dbReference>
<dbReference type="InterPro" id="IPR000725">
    <property type="entry name" value="Olfact_rcpt"/>
</dbReference>
<feature type="domain" description="G-protein coupled receptors family 1 profile" evidence="11">
    <location>
        <begin position="16"/>
        <end position="253"/>
    </location>
</feature>
<reference evidence="12 13" key="1">
    <citation type="submission" date="2019-09" db="EMBL/GenBank/DDBJ databases">
        <title>Bird 10,000 Genomes (B10K) Project - Family phase.</title>
        <authorList>
            <person name="Zhang G."/>
        </authorList>
    </citation>
    <scope>NUCLEOTIDE SEQUENCE [LARGE SCALE GENOMIC DNA]</scope>
    <source>
        <strain evidence="12">B10K-DU-012-45</strain>
    </source>
</reference>
<dbReference type="Gene3D" id="1.20.1070.10">
    <property type="entry name" value="Rhodopsin 7-helix transmembrane proteins"/>
    <property type="match status" value="1"/>
</dbReference>
<evidence type="ECO:0000256" key="10">
    <source>
        <dbReference type="SAM" id="Phobius"/>
    </source>
</evidence>
<dbReference type="FunFam" id="1.20.1070.10:FF:000012">
    <property type="entry name" value="Olfactory receptor"/>
    <property type="match status" value="1"/>
</dbReference>
<feature type="transmembrane region" description="Helical" evidence="10">
    <location>
        <begin position="6"/>
        <end position="24"/>
    </location>
</feature>
<gene>
    <name evidence="12" type="primary">Or4d5</name>
    <name evidence="12" type="ORF">PELURI_R15288</name>
</gene>
<feature type="non-terminal residue" evidence="12">
    <location>
        <position position="1"/>
    </location>
</feature>
<evidence type="ECO:0000256" key="6">
    <source>
        <dbReference type="ARBA" id="ARBA00023136"/>
    </source>
</evidence>
<sequence>FPFITSIAIYGATVVGNLLIMVLLNCEPRLHRPMYILLGNISFLDCCYSSITAPKMLTSFLLPPLQPISFVVFVVQIFFFHFTGGIKNLPPYCHNYDCYVAIFHTLHYMIAMNQSVCVGLLVTCQLGGFLHSIVQVVIIVHLPFCGPKELDNFYCDVPQVVRLACTDTIMELLMVSNNGLVTLLCFIVAVISYSILLAKLRSNSSQEHCKGLSNCVSHITVVTLIFGPCNYIYTRPFSSYPMDKAISLLYTVI</sequence>
<keyword evidence="8" id="KW-0675">Receptor</keyword>
<dbReference type="Pfam" id="PF13853">
    <property type="entry name" value="7tm_4"/>
    <property type="match status" value="1"/>
</dbReference>
<comment type="subcellular location">
    <subcellularLocation>
        <location evidence="1">Membrane</location>
        <topology evidence="1">Multi-pass membrane protein</topology>
    </subcellularLocation>
</comment>
<keyword evidence="9" id="KW-0807">Transducer</keyword>
<evidence type="ECO:0000256" key="9">
    <source>
        <dbReference type="ARBA" id="ARBA00023224"/>
    </source>
</evidence>
<keyword evidence="5" id="KW-0297">G-protein coupled receptor</keyword>
<dbReference type="Proteomes" id="UP000555367">
    <property type="component" value="Unassembled WGS sequence"/>
</dbReference>
<keyword evidence="7" id="KW-1015">Disulfide bond</keyword>
<organism evidence="12 13">
    <name type="scientific">Pelecanoides urinatrix</name>
    <name type="common">Common diving petrel</name>
    <name type="synonym">Procellaria urinatrix</name>
    <dbReference type="NCBI Taxonomy" id="37079"/>
    <lineage>
        <taxon>Eukaryota</taxon>
        <taxon>Metazoa</taxon>
        <taxon>Chordata</taxon>
        <taxon>Craniata</taxon>
        <taxon>Vertebrata</taxon>
        <taxon>Euteleostomi</taxon>
        <taxon>Archelosauria</taxon>
        <taxon>Archosauria</taxon>
        <taxon>Dinosauria</taxon>
        <taxon>Saurischia</taxon>
        <taxon>Theropoda</taxon>
        <taxon>Coelurosauria</taxon>
        <taxon>Aves</taxon>
        <taxon>Neognathae</taxon>
        <taxon>Neoaves</taxon>
        <taxon>Aequornithes</taxon>
        <taxon>Procellariiformes</taxon>
        <taxon>Procellariidae</taxon>
        <taxon>Pelecanoides</taxon>
    </lineage>
</organism>
<feature type="non-terminal residue" evidence="12">
    <location>
        <position position="253"/>
    </location>
</feature>
<feature type="transmembrane region" description="Helical" evidence="10">
    <location>
        <begin position="180"/>
        <end position="200"/>
    </location>
</feature>
<keyword evidence="6 10" id="KW-0472">Membrane</keyword>
<evidence type="ECO:0000256" key="1">
    <source>
        <dbReference type="ARBA" id="ARBA00004141"/>
    </source>
</evidence>
<comment type="caution">
    <text evidence="12">The sequence shown here is derived from an EMBL/GenBank/DDBJ whole genome shotgun (WGS) entry which is preliminary data.</text>
</comment>
<dbReference type="PANTHER" id="PTHR48002">
    <property type="entry name" value="OLFACTORY RECEPTOR"/>
    <property type="match status" value="1"/>
</dbReference>
<feature type="transmembrane region" description="Helical" evidence="10">
    <location>
        <begin position="116"/>
        <end position="144"/>
    </location>
</feature>
<accession>A0A7L3BG07</accession>
<dbReference type="InterPro" id="IPR050427">
    <property type="entry name" value="Olfactory_Receptors"/>
</dbReference>
<evidence type="ECO:0000313" key="12">
    <source>
        <dbReference type="EMBL" id="NXT30839.1"/>
    </source>
</evidence>
<evidence type="ECO:0000313" key="13">
    <source>
        <dbReference type="Proteomes" id="UP000555367"/>
    </source>
</evidence>
<dbReference type="OrthoDB" id="9393351at2759"/>
<dbReference type="AlphaFoldDB" id="A0A7L3BG07"/>
<dbReference type="GO" id="GO:0005886">
    <property type="term" value="C:plasma membrane"/>
    <property type="evidence" value="ECO:0007669"/>
    <property type="project" value="UniProtKB-ARBA"/>
</dbReference>
<dbReference type="PRINTS" id="PR00245">
    <property type="entry name" value="OLFACTORYR"/>
</dbReference>
<dbReference type="GO" id="GO:0004984">
    <property type="term" value="F:olfactory receptor activity"/>
    <property type="evidence" value="ECO:0007669"/>
    <property type="project" value="InterPro"/>
</dbReference>
<keyword evidence="3 10" id="KW-0812">Transmembrane</keyword>
<evidence type="ECO:0000256" key="7">
    <source>
        <dbReference type="ARBA" id="ARBA00023157"/>
    </source>
</evidence>
<dbReference type="PROSITE" id="PS50262">
    <property type="entry name" value="G_PROTEIN_RECEP_F1_2"/>
    <property type="match status" value="1"/>
</dbReference>
<name>A0A7L3BG07_PELUR</name>
<dbReference type="EMBL" id="VZTQ01000176">
    <property type="protein sequence ID" value="NXT30839.1"/>
    <property type="molecule type" value="Genomic_DNA"/>
</dbReference>
<feature type="transmembrane region" description="Helical" evidence="10">
    <location>
        <begin position="65"/>
        <end position="82"/>
    </location>
</feature>
<protein>
    <submittedName>
        <fullName evidence="12">OR4D5 protein</fullName>
    </submittedName>
</protein>